<dbReference type="EMBL" id="JAGZMU010000003">
    <property type="protein sequence ID" value="MBS4893402.1"/>
    <property type="molecule type" value="Genomic_DNA"/>
</dbReference>
<dbReference type="SMART" id="SM00448">
    <property type="entry name" value="REC"/>
    <property type="match status" value="1"/>
</dbReference>
<dbReference type="InterPro" id="IPR001867">
    <property type="entry name" value="OmpR/PhoB-type_DNA-bd"/>
</dbReference>
<dbReference type="AlphaFoldDB" id="A0A124EFR1"/>
<name>A0A124EFR1_VEIPA</name>
<proteinExistence type="predicted"/>
<evidence type="ECO:0000313" key="13">
    <source>
        <dbReference type="Proteomes" id="UP000778864"/>
    </source>
</evidence>
<dbReference type="CDD" id="cd00383">
    <property type="entry name" value="trans_reg_C"/>
    <property type="match status" value="1"/>
</dbReference>
<dbReference type="GO" id="GO:0000156">
    <property type="term" value="F:phosphorelay response regulator activity"/>
    <property type="evidence" value="ECO:0007669"/>
    <property type="project" value="TreeGrafter"/>
</dbReference>
<dbReference type="Proteomes" id="UP000234197">
    <property type="component" value="Unassembled WGS sequence"/>
</dbReference>
<feature type="modified residue" description="4-aspartylphosphate" evidence="6">
    <location>
        <position position="51"/>
    </location>
</feature>
<dbReference type="EMBL" id="PKMC02000005">
    <property type="protein sequence ID" value="MEO9178083.1"/>
    <property type="molecule type" value="Genomic_DNA"/>
</dbReference>
<keyword evidence="2" id="KW-0902">Two-component regulatory system</keyword>
<evidence type="ECO:0000256" key="1">
    <source>
        <dbReference type="ARBA" id="ARBA00022553"/>
    </source>
</evidence>
<dbReference type="Proteomes" id="UP000778864">
    <property type="component" value="Unassembled WGS sequence"/>
</dbReference>
<evidence type="ECO:0000259" key="8">
    <source>
        <dbReference type="PROSITE" id="PS50110"/>
    </source>
</evidence>
<keyword evidence="12" id="KW-1185">Reference proteome</keyword>
<dbReference type="PANTHER" id="PTHR48111">
    <property type="entry name" value="REGULATOR OF RPOS"/>
    <property type="match status" value="1"/>
</dbReference>
<reference evidence="10" key="2">
    <citation type="submission" date="2021-02" db="EMBL/GenBank/DDBJ databases">
        <title>Infant gut strain persistence is associated with maternal origin, phylogeny, and functional potential including surface adhesion and iron acquisition.</title>
        <authorList>
            <person name="Lou Y.C."/>
        </authorList>
    </citation>
    <scope>NUCLEOTIDE SEQUENCE</scope>
    <source>
        <strain evidence="10">L3_108_031G1_dasL3_108_031G1_concoct_20</strain>
    </source>
</reference>
<dbReference type="SMART" id="SM00862">
    <property type="entry name" value="Trans_reg_C"/>
    <property type="match status" value="1"/>
</dbReference>
<dbReference type="GO" id="GO:0005829">
    <property type="term" value="C:cytosol"/>
    <property type="evidence" value="ECO:0007669"/>
    <property type="project" value="TreeGrafter"/>
</dbReference>
<dbReference type="PANTHER" id="PTHR48111:SF22">
    <property type="entry name" value="REGULATOR OF RPOS"/>
    <property type="match status" value="1"/>
</dbReference>
<dbReference type="InterPro" id="IPR036388">
    <property type="entry name" value="WH-like_DNA-bd_sf"/>
</dbReference>
<keyword evidence="5" id="KW-0804">Transcription</keyword>
<evidence type="ECO:0000313" key="12">
    <source>
        <dbReference type="Proteomes" id="UP000234197"/>
    </source>
</evidence>
<dbReference type="Gene3D" id="1.10.10.10">
    <property type="entry name" value="Winged helix-like DNA-binding domain superfamily/Winged helix DNA-binding domain"/>
    <property type="match status" value="1"/>
</dbReference>
<keyword evidence="1 6" id="KW-0597">Phosphoprotein</keyword>
<organism evidence="10 13">
    <name type="scientific">Veillonella parvula</name>
    <name type="common">Staphylococcus parvulus</name>
    <dbReference type="NCBI Taxonomy" id="29466"/>
    <lineage>
        <taxon>Bacteria</taxon>
        <taxon>Bacillati</taxon>
        <taxon>Bacillota</taxon>
        <taxon>Negativicutes</taxon>
        <taxon>Veillonellales</taxon>
        <taxon>Veillonellaceae</taxon>
        <taxon>Veillonella</taxon>
    </lineage>
</organism>
<protein>
    <submittedName>
        <fullName evidence="10">Response regulator transcription factor</fullName>
    </submittedName>
</protein>
<evidence type="ECO:0000256" key="3">
    <source>
        <dbReference type="ARBA" id="ARBA00023015"/>
    </source>
</evidence>
<dbReference type="GO" id="GO:0000976">
    <property type="term" value="F:transcription cis-regulatory region binding"/>
    <property type="evidence" value="ECO:0007669"/>
    <property type="project" value="TreeGrafter"/>
</dbReference>
<keyword evidence="4 7" id="KW-0238">DNA-binding</keyword>
<dbReference type="Pfam" id="PF00486">
    <property type="entry name" value="Trans_reg_C"/>
    <property type="match status" value="1"/>
</dbReference>
<dbReference type="Gene3D" id="3.40.50.2300">
    <property type="match status" value="1"/>
</dbReference>
<evidence type="ECO:0000313" key="10">
    <source>
        <dbReference type="EMBL" id="MBS4893402.1"/>
    </source>
</evidence>
<dbReference type="PROSITE" id="PS50110">
    <property type="entry name" value="RESPONSE_REGULATORY"/>
    <property type="match status" value="1"/>
</dbReference>
<dbReference type="Pfam" id="PF00072">
    <property type="entry name" value="Response_reg"/>
    <property type="match status" value="1"/>
</dbReference>
<feature type="domain" description="Response regulatory" evidence="8">
    <location>
        <begin position="2"/>
        <end position="116"/>
    </location>
</feature>
<dbReference type="InterPro" id="IPR039420">
    <property type="entry name" value="WalR-like"/>
</dbReference>
<feature type="domain" description="OmpR/PhoB-type" evidence="9">
    <location>
        <begin position="124"/>
        <end position="222"/>
    </location>
</feature>
<dbReference type="GO" id="GO:0032993">
    <property type="term" value="C:protein-DNA complex"/>
    <property type="evidence" value="ECO:0007669"/>
    <property type="project" value="TreeGrafter"/>
</dbReference>
<dbReference type="RefSeq" id="WP_004698139.1">
    <property type="nucleotide sequence ID" value="NZ_CABFMP010000006.1"/>
</dbReference>
<evidence type="ECO:0000256" key="7">
    <source>
        <dbReference type="PROSITE-ProRule" id="PRU01091"/>
    </source>
</evidence>
<feature type="DNA-binding region" description="OmpR/PhoB-type" evidence="7">
    <location>
        <begin position="124"/>
        <end position="222"/>
    </location>
</feature>
<evidence type="ECO:0000259" key="9">
    <source>
        <dbReference type="PROSITE" id="PS51755"/>
    </source>
</evidence>
<keyword evidence="3" id="KW-0805">Transcription regulation</keyword>
<dbReference type="InterPro" id="IPR001789">
    <property type="entry name" value="Sig_transdc_resp-reg_receiver"/>
</dbReference>
<gene>
    <name evidence="11" type="ORF">CYJ21_003875</name>
    <name evidence="10" type="ORF">KHZ90_06445</name>
</gene>
<evidence type="ECO:0000256" key="5">
    <source>
        <dbReference type="ARBA" id="ARBA00023163"/>
    </source>
</evidence>
<sequence length="224" mass="25455">MKILLVEDEEMLNGITAKYLRAENMTVDTCFNGQQAIDYVNTSSYDVIVMDIMMPILDGISALAQMRNDGNTTPVLLLTAKDSLQDKVTGLNTGADDYLVKPFDLEELTARIYALARRNARHAQNDIHVGPLTINVPQRTVKRDGETITLTAKEFDLLFYLASNENIVLSRQQILDHVWEYDYESYSNLIDVYIKDLRKKIDTDENVKLIQTVRGVGYVLKTEN</sequence>
<evidence type="ECO:0000256" key="4">
    <source>
        <dbReference type="ARBA" id="ARBA00023125"/>
    </source>
</evidence>
<evidence type="ECO:0000313" key="11">
    <source>
        <dbReference type="EMBL" id="MEO9178083.1"/>
    </source>
</evidence>
<evidence type="ECO:0000256" key="6">
    <source>
        <dbReference type="PROSITE-ProRule" id="PRU00169"/>
    </source>
</evidence>
<dbReference type="PROSITE" id="PS51755">
    <property type="entry name" value="OMPR_PHOB"/>
    <property type="match status" value="1"/>
</dbReference>
<dbReference type="Gene3D" id="6.10.250.690">
    <property type="match status" value="1"/>
</dbReference>
<dbReference type="FunFam" id="1.10.10.10:FF:000005">
    <property type="entry name" value="Two-component system response regulator"/>
    <property type="match status" value="1"/>
</dbReference>
<evidence type="ECO:0000256" key="2">
    <source>
        <dbReference type="ARBA" id="ARBA00023012"/>
    </source>
</evidence>
<dbReference type="InterPro" id="IPR011006">
    <property type="entry name" value="CheY-like_superfamily"/>
</dbReference>
<dbReference type="SUPFAM" id="SSF52172">
    <property type="entry name" value="CheY-like"/>
    <property type="match status" value="1"/>
</dbReference>
<accession>A0A124EFR1</accession>
<comment type="caution">
    <text evidence="10">The sequence shown here is derived from an EMBL/GenBank/DDBJ whole genome shotgun (WGS) entry which is preliminary data.</text>
</comment>
<reference evidence="11" key="3">
    <citation type="submission" date="2024-04" db="EMBL/GenBank/DDBJ databases">
        <title>Na.</title>
        <authorList>
            <person name="Choi B."/>
        </authorList>
    </citation>
    <scope>NUCLEOTIDE SEQUENCE</scope>
    <source>
        <strain evidence="11">UMB0138</strain>
    </source>
</reference>
<reference evidence="11" key="1">
    <citation type="submission" date="2017-12" db="EMBL/GenBank/DDBJ databases">
        <authorList>
            <person name="Thomas-White K."/>
            <person name="Wolfe A.J."/>
        </authorList>
    </citation>
    <scope>NUCLEOTIDE SEQUENCE</scope>
    <source>
        <strain evidence="11">UMB0138</strain>
    </source>
</reference>
<dbReference type="GO" id="GO:0006355">
    <property type="term" value="P:regulation of DNA-templated transcription"/>
    <property type="evidence" value="ECO:0007669"/>
    <property type="project" value="InterPro"/>
</dbReference>